<keyword evidence="2" id="KW-0732">Signal</keyword>
<evidence type="ECO:0000256" key="2">
    <source>
        <dbReference type="SAM" id="SignalP"/>
    </source>
</evidence>
<reference evidence="3 4" key="1">
    <citation type="submission" date="2024-01" db="EMBL/GenBank/DDBJ databases">
        <title>Pedobacter sp. nov., isolated from oil-contaminated soil.</title>
        <authorList>
            <person name="Le N.T.T."/>
        </authorList>
    </citation>
    <scope>NUCLEOTIDE SEQUENCE [LARGE SCALE GENOMIC DNA]</scope>
    <source>
        <strain evidence="3 4">VNH31</strain>
    </source>
</reference>
<protein>
    <submittedName>
        <fullName evidence="3">Uncharacterized protein</fullName>
    </submittedName>
</protein>
<organism evidence="3 4">
    <name type="scientific">Pedobacter flavus</name>
    <dbReference type="NCBI Taxonomy" id="3113906"/>
    <lineage>
        <taxon>Bacteria</taxon>
        <taxon>Pseudomonadati</taxon>
        <taxon>Bacteroidota</taxon>
        <taxon>Sphingobacteriia</taxon>
        <taxon>Sphingobacteriales</taxon>
        <taxon>Sphingobacteriaceae</taxon>
        <taxon>Pedobacter</taxon>
    </lineage>
</organism>
<feature type="chain" id="PRO_5046041218" evidence="2">
    <location>
        <begin position="23"/>
        <end position="80"/>
    </location>
</feature>
<comment type="caution">
    <text evidence="3">The sequence shown here is derived from an EMBL/GenBank/DDBJ whole genome shotgun (WGS) entry which is preliminary data.</text>
</comment>
<feature type="signal peptide" evidence="2">
    <location>
        <begin position="1"/>
        <end position="22"/>
    </location>
</feature>
<name>A0ABU7GYS9_9SPHI</name>
<keyword evidence="4" id="KW-1185">Reference proteome</keyword>
<feature type="transmembrane region" description="Helical" evidence="1">
    <location>
        <begin position="48"/>
        <end position="68"/>
    </location>
</feature>
<evidence type="ECO:0000313" key="3">
    <source>
        <dbReference type="EMBL" id="MEE1884151.1"/>
    </source>
</evidence>
<keyword evidence="1" id="KW-1133">Transmembrane helix</keyword>
<dbReference type="RefSeq" id="WP_330145069.1">
    <property type="nucleotide sequence ID" value="NZ_JAZDQU010000001.1"/>
</dbReference>
<evidence type="ECO:0000256" key="1">
    <source>
        <dbReference type="SAM" id="Phobius"/>
    </source>
</evidence>
<gene>
    <name evidence="3" type="ORF">VRU49_01850</name>
</gene>
<keyword evidence="1" id="KW-0812">Transmembrane</keyword>
<proteinExistence type="predicted"/>
<evidence type="ECO:0000313" key="4">
    <source>
        <dbReference type="Proteomes" id="UP001337681"/>
    </source>
</evidence>
<sequence>MKRGLLILFVVFLIFSAGDAMAQCSMCSANAELGAQNGNTHTKGINRAVLYLLSFPFALAGGVGVLWYTKFRVKKMQSEN</sequence>
<accession>A0ABU7GYS9</accession>
<keyword evidence="1" id="KW-0472">Membrane</keyword>
<dbReference type="EMBL" id="JAZDQU010000001">
    <property type="protein sequence ID" value="MEE1884151.1"/>
    <property type="molecule type" value="Genomic_DNA"/>
</dbReference>
<dbReference type="Proteomes" id="UP001337681">
    <property type="component" value="Unassembled WGS sequence"/>
</dbReference>